<gene>
    <name evidence="1" type="ORF">CAC02_04020</name>
</gene>
<organism evidence="1 2">
    <name type="scientific">Streptococcus gallolyticus</name>
    <dbReference type="NCBI Taxonomy" id="315405"/>
    <lineage>
        <taxon>Bacteria</taxon>
        <taxon>Bacillati</taxon>
        <taxon>Bacillota</taxon>
        <taxon>Bacilli</taxon>
        <taxon>Lactobacillales</taxon>
        <taxon>Streptococcaceae</taxon>
        <taxon>Streptococcus</taxon>
    </lineage>
</organism>
<accession>A0A368UH46</accession>
<evidence type="ECO:0000313" key="2">
    <source>
        <dbReference type="Proteomes" id="UP000253215"/>
    </source>
</evidence>
<reference evidence="1 2" key="1">
    <citation type="journal article" date="2018" name="Sci. Rep.">
        <title>Network-guided genomic and metagenomic analysis of the faecal microbiota of the critically endangered kakapo.</title>
        <authorList>
            <person name="Waite D.W."/>
            <person name="Dsouza M."/>
            <person name="Sekiguchi Y."/>
            <person name="Hugenholtz P."/>
            <person name="Taylor M.W."/>
        </authorList>
    </citation>
    <scope>NUCLEOTIDE SEQUENCE [LARGE SCALE GENOMIC DNA]</scope>
    <source>
        <strain evidence="1 2">BI02</strain>
    </source>
</reference>
<name>A0A368UH46_9STRE</name>
<dbReference type="AlphaFoldDB" id="A0A368UH46"/>
<dbReference type="Proteomes" id="UP000253215">
    <property type="component" value="Unassembled WGS sequence"/>
</dbReference>
<proteinExistence type="predicted"/>
<protein>
    <recommendedName>
        <fullName evidence="3">BlpT protein, fusion</fullName>
    </recommendedName>
</protein>
<evidence type="ECO:0008006" key="3">
    <source>
        <dbReference type="Google" id="ProtNLM"/>
    </source>
</evidence>
<evidence type="ECO:0000313" key="1">
    <source>
        <dbReference type="EMBL" id="RCW17293.1"/>
    </source>
</evidence>
<sequence length="108" mass="12491">MEDKLFLAKAKKIIGHFRLSVESHLATSPDKQRLLQLADGVLLTLSNQTRVNNKILIEMEKFYQSTSMIIGLSLSDSKCIYSSWREYDAFHFEYVKPNLKVYGNTFLI</sequence>
<dbReference type="EMBL" id="NETH01000013">
    <property type="protein sequence ID" value="RCW17293.1"/>
    <property type="molecule type" value="Genomic_DNA"/>
</dbReference>
<comment type="caution">
    <text evidence="1">The sequence shown here is derived from an EMBL/GenBank/DDBJ whole genome shotgun (WGS) entry which is preliminary data.</text>
</comment>